<evidence type="ECO:0000313" key="3">
    <source>
        <dbReference type="Proteomes" id="UP000479710"/>
    </source>
</evidence>
<evidence type="ECO:0000256" key="1">
    <source>
        <dbReference type="SAM" id="MobiDB-lite"/>
    </source>
</evidence>
<keyword evidence="3" id="KW-1185">Reference proteome</keyword>
<organism evidence="2 3">
    <name type="scientific">Oryza meyeriana var. granulata</name>
    <dbReference type="NCBI Taxonomy" id="110450"/>
    <lineage>
        <taxon>Eukaryota</taxon>
        <taxon>Viridiplantae</taxon>
        <taxon>Streptophyta</taxon>
        <taxon>Embryophyta</taxon>
        <taxon>Tracheophyta</taxon>
        <taxon>Spermatophyta</taxon>
        <taxon>Magnoliopsida</taxon>
        <taxon>Liliopsida</taxon>
        <taxon>Poales</taxon>
        <taxon>Poaceae</taxon>
        <taxon>BOP clade</taxon>
        <taxon>Oryzoideae</taxon>
        <taxon>Oryzeae</taxon>
        <taxon>Oryzinae</taxon>
        <taxon>Oryza</taxon>
        <taxon>Oryza meyeriana</taxon>
    </lineage>
</organism>
<name>A0A6G1ED46_9ORYZ</name>
<dbReference type="EMBL" id="SPHZ02000003">
    <property type="protein sequence ID" value="KAF0922708.1"/>
    <property type="molecule type" value="Genomic_DNA"/>
</dbReference>
<accession>A0A6G1ED46</accession>
<dbReference type="Proteomes" id="UP000479710">
    <property type="component" value="Unassembled WGS sequence"/>
</dbReference>
<proteinExistence type="predicted"/>
<reference evidence="2 3" key="1">
    <citation type="submission" date="2019-11" db="EMBL/GenBank/DDBJ databases">
        <title>Whole genome sequence of Oryza granulata.</title>
        <authorList>
            <person name="Li W."/>
        </authorList>
    </citation>
    <scope>NUCLEOTIDE SEQUENCE [LARGE SCALE GENOMIC DNA]</scope>
    <source>
        <strain evidence="3">cv. Menghai</strain>
        <tissue evidence="2">Leaf</tissue>
    </source>
</reference>
<protein>
    <submittedName>
        <fullName evidence="2">Uncharacterized protein</fullName>
    </submittedName>
</protein>
<gene>
    <name evidence="2" type="ORF">E2562_001101</name>
</gene>
<comment type="caution">
    <text evidence="2">The sequence shown here is derived from an EMBL/GenBank/DDBJ whole genome shotgun (WGS) entry which is preliminary data.</text>
</comment>
<evidence type="ECO:0000313" key="2">
    <source>
        <dbReference type="EMBL" id="KAF0922708.1"/>
    </source>
</evidence>
<sequence length="67" mass="7507">MSRGQTGTRGMRGVFGDVASWAHPIGQKREMRENWSERPVVGTSDQCETARENAWTRGPHQRSNAGH</sequence>
<dbReference type="AlphaFoldDB" id="A0A6G1ED46"/>
<feature type="region of interest" description="Disordered" evidence="1">
    <location>
        <begin position="29"/>
        <end position="67"/>
    </location>
</feature>